<dbReference type="SUPFAM" id="SSF48498">
    <property type="entry name" value="Tetracyclin repressor-like, C-terminal domain"/>
    <property type="match status" value="1"/>
</dbReference>
<dbReference type="PROSITE" id="PS50977">
    <property type="entry name" value="HTH_TETR_2"/>
    <property type="match status" value="1"/>
</dbReference>
<dbReference type="PANTHER" id="PTHR30055">
    <property type="entry name" value="HTH-TYPE TRANSCRIPTIONAL REGULATOR RUTR"/>
    <property type="match status" value="1"/>
</dbReference>
<name>A0A1S1LAS6_9MYCO</name>
<dbReference type="Gene3D" id="1.10.10.60">
    <property type="entry name" value="Homeodomain-like"/>
    <property type="match status" value="1"/>
</dbReference>
<dbReference type="AlphaFoldDB" id="A0A1S1LAS6"/>
<dbReference type="PROSITE" id="PS01081">
    <property type="entry name" value="HTH_TETR_1"/>
    <property type="match status" value="1"/>
</dbReference>
<dbReference type="Pfam" id="PF17932">
    <property type="entry name" value="TetR_C_24"/>
    <property type="match status" value="1"/>
</dbReference>
<evidence type="ECO:0000256" key="5">
    <source>
        <dbReference type="SAM" id="MobiDB-lite"/>
    </source>
</evidence>
<dbReference type="InterPro" id="IPR009057">
    <property type="entry name" value="Homeodomain-like_sf"/>
</dbReference>
<dbReference type="SUPFAM" id="SSF46689">
    <property type="entry name" value="Homeodomain-like"/>
    <property type="match status" value="1"/>
</dbReference>
<dbReference type="GO" id="GO:0000976">
    <property type="term" value="F:transcription cis-regulatory region binding"/>
    <property type="evidence" value="ECO:0007669"/>
    <property type="project" value="TreeGrafter"/>
</dbReference>
<dbReference type="Pfam" id="PF00440">
    <property type="entry name" value="TetR_N"/>
    <property type="match status" value="1"/>
</dbReference>
<gene>
    <name evidence="7" type="ORF">BKG76_05335</name>
</gene>
<dbReference type="InterPro" id="IPR001647">
    <property type="entry name" value="HTH_TetR"/>
</dbReference>
<sequence length="243" mass="26960">MTTDRTGSRGRGQTGATRSNSRRELVENQILDHATALFSERGFAATTLQDIAKAAGLTRPALYHYVSSKDDLLAKLVDQNTAGIADELHKISADSNRSATERLHAMVHDSALRMARDPARFRLLIRSEGELPPEISRFYDKGRRRVLSEFTAVIQDGIGAGEFRPVDARTAALGIIGMTNWIAWWYGPGNKPDDEDTATQFADMAVRSLTLRSKRSIKADRPENAIALLRQDLDLLEGLIKDR</sequence>
<dbReference type="RefSeq" id="WP_070936527.1">
    <property type="nucleotide sequence ID" value="NZ_MLIK01000004.1"/>
</dbReference>
<dbReference type="InterPro" id="IPR036271">
    <property type="entry name" value="Tet_transcr_reg_TetR-rel_C_sf"/>
</dbReference>
<comment type="caution">
    <text evidence="7">The sequence shown here is derived from an EMBL/GenBank/DDBJ whole genome shotgun (WGS) entry which is preliminary data.</text>
</comment>
<protein>
    <recommendedName>
        <fullName evidence="6">HTH tetR-type domain-containing protein</fullName>
    </recommendedName>
</protein>
<dbReference type="InterPro" id="IPR050109">
    <property type="entry name" value="HTH-type_TetR-like_transc_reg"/>
</dbReference>
<dbReference type="GeneID" id="57166217"/>
<dbReference type="PRINTS" id="PR00455">
    <property type="entry name" value="HTHTETR"/>
</dbReference>
<evidence type="ECO:0000256" key="3">
    <source>
        <dbReference type="ARBA" id="ARBA00023163"/>
    </source>
</evidence>
<feature type="domain" description="HTH tetR-type" evidence="6">
    <location>
        <begin position="24"/>
        <end position="84"/>
    </location>
</feature>
<feature type="region of interest" description="Disordered" evidence="5">
    <location>
        <begin position="1"/>
        <end position="23"/>
    </location>
</feature>
<proteinExistence type="predicted"/>
<dbReference type="OrthoDB" id="3190535at2"/>
<dbReference type="InterPro" id="IPR041490">
    <property type="entry name" value="KstR2_TetR_C"/>
</dbReference>
<organism evidence="7 8">
    <name type="scientific">Mycobacteroides franklinii</name>
    <dbReference type="NCBI Taxonomy" id="948102"/>
    <lineage>
        <taxon>Bacteria</taxon>
        <taxon>Bacillati</taxon>
        <taxon>Actinomycetota</taxon>
        <taxon>Actinomycetes</taxon>
        <taxon>Mycobacteriales</taxon>
        <taxon>Mycobacteriaceae</taxon>
        <taxon>Mycobacteroides</taxon>
    </lineage>
</organism>
<dbReference type="Gene3D" id="1.10.357.10">
    <property type="entry name" value="Tetracycline Repressor, domain 2"/>
    <property type="match status" value="1"/>
</dbReference>
<keyword evidence="3" id="KW-0804">Transcription</keyword>
<dbReference type="STRING" id="948102.BKG76_05335"/>
<evidence type="ECO:0000256" key="2">
    <source>
        <dbReference type="ARBA" id="ARBA00023125"/>
    </source>
</evidence>
<evidence type="ECO:0000256" key="1">
    <source>
        <dbReference type="ARBA" id="ARBA00023015"/>
    </source>
</evidence>
<dbReference type="InterPro" id="IPR023772">
    <property type="entry name" value="DNA-bd_HTH_TetR-type_CS"/>
</dbReference>
<dbReference type="GO" id="GO:0003700">
    <property type="term" value="F:DNA-binding transcription factor activity"/>
    <property type="evidence" value="ECO:0007669"/>
    <property type="project" value="TreeGrafter"/>
</dbReference>
<accession>A0A1S1LAS6</accession>
<dbReference type="EMBL" id="MLIK01000004">
    <property type="protein sequence ID" value="OHU31109.1"/>
    <property type="molecule type" value="Genomic_DNA"/>
</dbReference>
<dbReference type="Proteomes" id="UP000179616">
    <property type="component" value="Unassembled WGS sequence"/>
</dbReference>
<evidence type="ECO:0000256" key="4">
    <source>
        <dbReference type="PROSITE-ProRule" id="PRU00335"/>
    </source>
</evidence>
<feature type="DNA-binding region" description="H-T-H motif" evidence="4">
    <location>
        <begin position="47"/>
        <end position="66"/>
    </location>
</feature>
<evidence type="ECO:0000313" key="7">
    <source>
        <dbReference type="EMBL" id="OHU31109.1"/>
    </source>
</evidence>
<evidence type="ECO:0000259" key="6">
    <source>
        <dbReference type="PROSITE" id="PS50977"/>
    </source>
</evidence>
<reference evidence="7 8" key="1">
    <citation type="submission" date="2016-10" db="EMBL/GenBank/DDBJ databases">
        <title>Evaluation of Human, Veterinary and Environmental Mycobacterium chelonae Isolates by Core Genome Phylogenomic Analysis, Targeted Gene Comparison, and Anti-microbial Susceptibility Patterns: A Tale of Mistaken Identities.</title>
        <authorList>
            <person name="Fogelson S.B."/>
            <person name="Camus A.C."/>
            <person name="Lorenz W."/>
            <person name="Vasireddy R."/>
            <person name="Vasireddy S."/>
            <person name="Smith T."/>
            <person name="Brown-Elliott B.A."/>
            <person name="Wallace R.J.Jr."/>
            <person name="Hasan N.A."/>
            <person name="Reischl U."/>
            <person name="Sanchez S."/>
        </authorList>
    </citation>
    <scope>NUCLEOTIDE SEQUENCE [LARGE SCALE GENOMIC DNA]</scope>
    <source>
        <strain evidence="7 8">1559</strain>
    </source>
</reference>
<keyword evidence="2 4" id="KW-0238">DNA-binding</keyword>
<dbReference type="PANTHER" id="PTHR30055:SF234">
    <property type="entry name" value="HTH-TYPE TRANSCRIPTIONAL REGULATOR BETI"/>
    <property type="match status" value="1"/>
</dbReference>
<keyword evidence="1" id="KW-0805">Transcription regulation</keyword>
<evidence type="ECO:0000313" key="8">
    <source>
        <dbReference type="Proteomes" id="UP000179616"/>
    </source>
</evidence>